<dbReference type="STRING" id="364199.SAMN04489858_10934"/>
<dbReference type="CDD" id="cd16439">
    <property type="entry name" value="beta_Kdo_transferase_KpsC_2"/>
    <property type="match status" value="1"/>
</dbReference>
<reference evidence="1 2" key="1">
    <citation type="submission" date="2016-10" db="EMBL/GenBank/DDBJ databases">
        <authorList>
            <person name="de Groot N.N."/>
        </authorList>
    </citation>
    <scope>NUCLEOTIDE SEQUENCE [LARGE SCALE GENOMIC DNA]</scope>
    <source>
        <strain evidence="1 2">DSM 17862</strain>
    </source>
</reference>
<name>A0A1I0GQZ5_9RHOB</name>
<dbReference type="OrthoDB" id="543755at2"/>
<keyword evidence="2" id="KW-1185">Reference proteome</keyword>
<dbReference type="RefSeq" id="WP_090735554.1">
    <property type="nucleotide sequence ID" value="NZ_FOHO01000009.1"/>
</dbReference>
<organism evidence="1 2">
    <name type="scientific">Paracoccus homiensis</name>
    <dbReference type="NCBI Taxonomy" id="364199"/>
    <lineage>
        <taxon>Bacteria</taxon>
        <taxon>Pseudomonadati</taxon>
        <taxon>Pseudomonadota</taxon>
        <taxon>Alphaproteobacteria</taxon>
        <taxon>Rhodobacterales</taxon>
        <taxon>Paracoccaceae</taxon>
        <taxon>Paracoccus</taxon>
    </lineage>
</organism>
<dbReference type="Pfam" id="PF05159">
    <property type="entry name" value="Capsule_synth"/>
    <property type="match status" value="2"/>
</dbReference>
<sequence>MNDHEAAGNSRRLFVYTAGFWRQPRIRRILALAGWDIRMGLPFAGDHVGIWGASPHAWRGRAVAKRRDARIVTVEDAFLRSILPGRARHTVARRGPIGLLIDPVGLHFDPTGPSLIERLATSPDAGAERGRATELIARLRALDLSKYNAHLPENAPPRPGYVLVVDQTRGDASLMGADRGLFLTMLQAARDENPGRRIVLRSHPETAAGLRPGHLTADDLHPDEVICDAPVSPWRLVENAHAVYAVSSQLGYEAMLAGHRPVLFGQPFYAGWGNSDDRNPIARRSPVDVPALFAASHMLAPVWYDPCRDRLTDLSGAIDQLQAESKTYRQDHGGHLAHGMRLWKRGFISKAFGDGKGVRFTARPDPSVTLVWAGKAQPDSRAIRVEDGFIRSRGLGAQLVQPLSLVADDLGIYYDPSRESRLERMIADGPPPGCEARAAALIAQIRQLALSKYNLASAAHMMPDTAGRKVILVPGQVEDDASVRLGGGAERSNLDLLSRVRRDNPDAFITYKPHPDVEAGLRPGRVEEAMLRKLADHIARHADPLTLIANSDELWTISSTMGFEALLRDLPVVTLGAPFYAGWGLTRDMGPVPPRRQARPSLAAFAYAALIAYPRYRDPVTGLPCPPEVALDRLADPDLTAGPPMLRLLAKAQGALAGHSWIWRR</sequence>
<dbReference type="CDD" id="cd16440">
    <property type="entry name" value="beta_Kdo_transferase_KpsC_1"/>
    <property type="match status" value="1"/>
</dbReference>
<dbReference type="AlphaFoldDB" id="A0A1I0GQZ5"/>
<dbReference type="GO" id="GO:0015774">
    <property type="term" value="P:polysaccharide transport"/>
    <property type="evidence" value="ECO:0007669"/>
    <property type="project" value="InterPro"/>
</dbReference>
<dbReference type="Proteomes" id="UP000199180">
    <property type="component" value="Unassembled WGS sequence"/>
</dbReference>
<dbReference type="GO" id="GO:0000271">
    <property type="term" value="P:polysaccharide biosynthetic process"/>
    <property type="evidence" value="ECO:0007669"/>
    <property type="project" value="InterPro"/>
</dbReference>
<gene>
    <name evidence="1" type="ORF">SAMN04489858_10934</name>
</gene>
<accession>A0A1I0GQZ5</accession>
<evidence type="ECO:0000313" key="2">
    <source>
        <dbReference type="Proteomes" id="UP000199180"/>
    </source>
</evidence>
<dbReference type="EMBL" id="FOHO01000009">
    <property type="protein sequence ID" value="SET73515.1"/>
    <property type="molecule type" value="Genomic_DNA"/>
</dbReference>
<dbReference type="InterPro" id="IPR007833">
    <property type="entry name" value="Capsule_polysaccharide_synth"/>
</dbReference>
<proteinExistence type="predicted"/>
<evidence type="ECO:0000313" key="1">
    <source>
        <dbReference type="EMBL" id="SET73515.1"/>
    </source>
</evidence>
<protein>
    <submittedName>
        <fullName evidence="1">Capsular polysaccharide export protein</fullName>
    </submittedName>
</protein>